<dbReference type="GO" id="GO:0005829">
    <property type="term" value="C:cytosol"/>
    <property type="evidence" value="ECO:0007669"/>
    <property type="project" value="TreeGrafter"/>
</dbReference>
<evidence type="ECO:0000256" key="2">
    <source>
        <dbReference type="ARBA" id="ARBA00022438"/>
    </source>
</evidence>
<comment type="subunit">
    <text evidence="6">Monomer.</text>
</comment>
<dbReference type="Pfam" id="PF00557">
    <property type="entry name" value="Peptidase_M24"/>
    <property type="match status" value="1"/>
</dbReference>
<dbReference type="Proteomes" id="UP000198660">
    <property type="component" value="Unassembled WGS sequence"/>
</dbReference>
<dbReference type="RefSeq" id="WP_091833867.1">
    <property type="nucleotide sequence ID" value="NZ_FPAA01000002.1"/>
</dbReference>
<feature type="domain" description="Peptidase M24" evidence="8">
    <location>
        <begin position="12"/>
        <end position="239"/>
    </location>
</feature>
<dbReference type="OrthoDB" id="9802055at2"/>
<keyword evidence="5 6" id="KW-0378">Hydrolase</keyword>
<dbReference type="InterPro" id="IPR001714">
    <property type="entry name" value="Pept_M24_MAP"/>
</dbReference>
<comment type="similarity">
    <text evidence="6">Belongs to the peptidase M24A family. Methionine aminopeptidase type 1 subfamily.</text>
</comment>
<feature type="binding site" evidence="6">
    <location>
        <position position="77"/>
    </location>
    <ligand>
        <name>substrate</name>
    </ligand>
</feature>
<dbReference type="GO" id="GO:0004239">
    <property type="term" value="F:initiator methionyl aminopeptidase activity"/>
    <property type="evidence" value="ECO:0007669"/>
    <property type="project" value="UniProtKB-UniRule"/>
</dbReference>
<name>A0A1I6PUN4_9BACL</name>
<evidence type="ECO:0000256" key="6">
    <source>
        <dbReference type="HAMAP-Rule" id="MF_01974"/>
    </source>
</evidence>
<proteinExistence type="inferred from homology"/>
<evidence type="ECO:0000259" key="8">
    <source>
        <dbReference type="Pfam" id="PF00557"/>
    </source>
</evidence>
<evidence type="ECO:0000256" key="1">
    <source>
        <dbReference type="ARBA" id="ARBA00002521"/>
    </source>
</evidence>
<keyword evidence="4 6" id="KW-0479">Metal-binding</keyword>
<feature type="binding site" evidence="6">
    <location>
        <position position="232"/>
    </location>
    <ligand>
        <name>a divalent metal cation</name>
        <dbReference type="ChEBI" id="CHEBI:60240"/>
        <label>1</label>
    </ligand>
</feature>
<protein>
    <recommendedName>
        <fullName evidence="6 7">Methionine aminopeptidase</fullName>
        <shortName evidence="6">MAP</shortName>
        <shortName evidence="6">MetAP</shortName>
        <ecNumber evidence="6 7">3.4.11.18</ecNumber>
    </recommendedName>
    <alternativeName>
        <fullName evidence="6">Peptidase M</fullName>
    </alternativeName>
</protein>
<comment type="caution">
    <text evidence="6">Lacks conserved residue(s) required for the propagation of feature annotation.</text>
</comment>
<dbReference type="NCBIfam" id="TIGR00500">
    <property type="entry name" value="met_pdase_I"/>
    <property type="match status" value="1"/>
</dbReference>
<feature type="binding site" evidence="6">
    <location>
        <position position="201"/>
    </location>
    <ligand>
        <name>a divalent metal cation</name>
        <dbReference type="ChEBI" id="CHEBI:60240"/>
        <label>2</label>
        <note>catalytic</note>
    </ligand>
</feature>
<dbReference type="InterPro" id="IPR002467">
    <property type="entry name" value="Pept_M24A_MAP1"/>
</dbReference>
<dbReference type="InterPro" id="IPR036005">
    <property type="entry name" value="Creatinase/aminopeptidase-like"/>
</dbReference>
<dbReference type="EMBL" id="FPAA01000002">
    <property type="protein sequence ID" value="SFS43810.1"/>
    <property type="molecule type" value="Genomic_DNA"/>
</dbReference>
<evidence type="ECO:0000256" key="5">
    <source>
        <dbReference type="ARBA" id="ARBA00022801"/>
    </source>
</evidence>
<dbReference type="SUPFAM" id="SSF55920">
    <property type="entry name" value="Creatinase/aminopeptidase"/>
    <property type="match status" value="1"/>
</dbReference>
<evidence type="ECO:0000256" key="3">
    <source>
        <dbReference type="ARBA" id="ARBA00022670"/>
    </source>
</evidence>
<dbReference type="PRINTS" id="PR00599">
    <property type="entry name" value="MAPEPTIDASE"/>
</dbReference>
<comment type="cofactor">
    <cofactor evidence="6">
        <name>Co(2+)</name>
        <dbReference type="ChEBI" id="CHEBI:48828"/>
    </cofactor>
    <cofactor evidence="6">
        <name>Zn(2+)</name>
        <dbReference type="ChEBI" id="CHEBI:29105"/>
    </cofactor>
    <cofactor evidence="6">
        <name>Mn(2+)</name>
        <dbReference type="ChEBI" id="CHEBI:29035"/>
    </cofactor>
    <cofactor evidence="6">
        <name>Fe(2+)</name>
        <dbReference type="ChEBI" id="CHEBI:29033"/>
    </cofactor>
    <text evidence="6">Binds 2 divalent metal cations per subunit. Has a high-affinity and a low affinity metal-binding site. The true nature of the physiological cofactor is under debate. The enzyme is active with cobalt, zinc, manganese or divalent iron ions. Most likely, methionine aminopeptidases function as mononuclear Fe(2+)-metalloproteases under physiological conditions, and the catalytically relevant metal-binding site has been assigned to the histidine-containing high-affinity site.</text>
</comment>
<evidence type="ECO:0000256" key="7">
    <source>
        <dbReference type="RuleBase" id="RU003653"/>
    </source>
</evidence>
<feature type="binding site" evidence="6">
    <location>
        <position position="94"/>
    </location>
    <ligand>
        <name>a divalent metal cation</name>
        <dbReference type="ChEBI" id="CHEBI:60240"/>
        <label>1</label>
    </ligand>
</feature>
<sequence>MTTIRSTKELALMREAGKIVAECHALLAENIRPGVQTKQLDRLVEDWILKRGAKPSFKGHHGFPGSICVAINDVICHGFPTEVPLEEGDIVTLDVGAQYQGYHGDSGWTYTIGEVAPEVDRLLKVGLESLHRGIEQIRPENRIGDIGWAIQSYAEAEGYGVVREFTGHAVGQNLWEEPPIPHFGLPHTGPKIQAGMVLAVEPMITAGNWRARVDADGWTARTVDGSLCVQYEHTIAVTEEGYEILTKL</sequence>
<dbReference type="CDD" id="cd01086">
    <property type="entry name" value="MetAP1"/>
    <property type="match status" value="1"/>
</dbReference>
<feature type="binding site" evidence="6">
    <location>
        <position position="105"/>
    </location>
    <ligand>
        <name>a divalent metal cation</name>
        <dbReference type="ChEBI" id="CHEBI:60240"/>
        <label>1</label>
    </ligand>
</feature>
<dbReference type="AlphaFoldDB" id="A0A1I6PUN4"/>
<keyword evidence="10" id="KW-1185">Reference proteome</keyword>
<keyword evidence="2 6" id="KW-0031">Aminopeptidase</keyword>
<reference evidence="10" key="1">
    <citation type="submission" date="2016-10" db="EMBL/GenBank/DDBJ databases">
        <authorList>
            <person name="Varghese N."/>
            <person name="Submissions S."/>
        </authorList>
    </citation>
    <scope>NUCLEOTIDE SEQUENCE [LARGE SCALE GENOMIC DNA]</scope>
    <source>
        <strain evidence="10">DSM 45789</strain>
    </source>
</reference>
<accession>A0A1I6PUN4</accession>
<evidence type="ECO:0000256" key="4">
    <source>
        <dbReference type="ARBA" id="ARBA00022723"/>
    </source>
</evidence>
<dbReference type="PANTHER" id="PTHR43330">
    <property type="entry name" value="METHIONINE AMINOPEPTIDASE"/>
    <property type="match status" value="1"/>
</dbReference>
<evidence type="ECO:0000313" key="9">
    <source>
        <dbReference type="EMBL" id="SFS43810.1"/>
    </source>
</evidence>
<organism evidence="9 10">
    <name type="scientific">Marininema halotolerans</name>
    <dbReference type="NCBI Taxonomy" id="1155944"/>
    <lineage>
        <taxon>Bacteria</taxon>
        <taxon>Bacillati</taxon>
        <taxon>Bacillota</taxon>
        <taxon>Bacilli</taxon>
        <taxon>Bacillales</taxon>
        <taxon>Thermoactinomycetaceae</taxon>
        <taxon>Marininema</taxon>
    </lineage>
</organism>
<dbReference type="HAMAP" id="MF_01974">
    <property type="entry name" value="MetAP_1"/>
    <property type="match status" value="1"/>
</dbReference>
<dbReference type="GO" id="GO:0046872">
    <property type="term" value="F:metal ion binding"/>
    <property type="evidence" value="ECO:0007669"/>
    <property type="project" value="UniProtKB-UniRule"/>
</dbReference>
<dbReference type="GO" id="GO:0006508">
    <property type="term" value="P:proteolysis"/>
    <property type="evidence" value="ECO:0007669"/>
    <property type="project" value="UniProtKB-KW"/>
</dbReference>
<comment type="function">
    <text evidence="1 6">Removes the N-terminal methionine from nascent proteins. The N-terminal methionine is often cleaved when the second residue in the primary sequence is small and uncharged (Met-Ala-, Cys, Gly, Pro, Ser, Thr, or Val). Requires deformylation of the N(alpha)-formylated initiator methionine before it can be hydrolyzed.</text>
</comment>
<dbReference type="EC" id="3.4.11.18" evidence="6 7"/>
<dbReference type="PANTHER" id="PTHR43330:SF17">
    <property type="entry name" value="METHIONINE AMINOPEPTIDASE"/>
    <property type="match status" value="1"/>
</dbReference>
<dbReference type="GO" id="GO:0070006">
    <property type="term" value="F:metalloaminopeptidase activity"/>
    <property type="evidence" value="ECO:0007669"/>
    <property type="project" value="UniProtKB-UniRule"/>
</dbReference>
<feature type="binding site" evidence="6">
    <location>
        <position position="105"/>
    </location>
    <ligand>
        <name>a divalent metal cation</name>
        <dbReference type="ChEBI" id="CHEBI:60240"/>
        <label>2</label>
        <note>catalytic</note>
    </ligand>
</feature>
<feature type="binding site" evidence="6">
    <location>
        <position position="232"/>
    </location>
    <ligand>
        <name>a divalent metal cation</name>
        <dbReference type="ChEBI" id="CHEBI:60240"/>
        <label>2</label>
        <note>catalytic</note>
    </ligand>
</feature>
<evidence type="ECO:0000313" key="10">
    <source>
        <dbReference type="Proteomes" id="UP000198660"/>
    </source>
</evidence>
<feature type="binding site" evidence="6">
    <location>
        <position position="168"/>
    </location>
    <ligand>
        <name>a divalent metal cation</name>
        <dbReference type="ChEBI" id="CHEBI:60240"/>
        <label>2</label>
        <note>catalytic</note>
    </ligand>
</feature>
<dbReference type="InterPro" id="IPR000994">
    <property type="entry name" value="Pept_M24"/>
</dbReference>
<dbReference type="Gene3D" id="3.90.230.10">
    <property type="entry name" value="Creatinase/methionine aminopeptidase superfamily"/>
    <property type="match status" value="1"/>
</dbReference>
<keyword evidence="3 6" id="KW-0645">Protease</keyword>
<gene>
    <name evidence="6" type="primary">map</name>
    <name evidence="9" type="ORF">SAMN05444972_102138</name>
</gene>
<comment type="catalytic activity">
    <reaction evidence="6 7">
        <text>Release of N-terminal amino acids, preferentially methionine, from peptides and arylamides.</text>
        <dbReference type="EC" id="3.4.11.18"/>
    </reaction>
</comment>